<comment type="similarity">
    <text evidence="1">Belongs to the membrane fusion protein (MFP) (TC 8.A.1) family.</text>
</comment>
<dbReference type="PANTHER" id="PTHR30469:SF15">
    <property type="entry name" value="HLYD FAMILY OF SECRETION PROTEINS"/>
    <property type="match status" value="1"/>
</dbReference>
<dbReference type="EMBL" id="PQCO01000109">
    <property type="protein sequence ID" value="PUE04797.1"/>
    <property type="molecule type" value="Genomic_DNA"/>
</dbReference>
<dbReference type="Gene3D" id="6.10.140.1990">
    <property type="match status" value="1"/>
</dbReference>
<feature type="coiled-coil region" evidence="3">
    <location>
        <begin position="73"/>
        <end position="100"/>
    </location>
</feature>
<dbReference type="GO" id="GO:1990961">
    <property type="term" value="P:xenobiotic detoxification by transmembrane export across the plasma membrane"/>
    <property type="evidence" value="ECO:0007669"/>
    <property type="project" value="InterPro"/>
</dbReference>
<evidence type="ECO:0000256" key="4">
    <source>
        <dbReference type="SAM" id="SignalP"/>
    </source>
</evidence>
<dbReference type="GO" id="GO:1990281">
    <property type="term" value="C:efflux pump complex"/>
    <property type="evidence" value="ECO:0007669"/>
    <property type="project" value="TreeGrafter"/>
</dbReference>
<accession>A0A6N4E4W2</accession>
<dbReference type="AlphaFoldDB" id="A0A6N4E4W2"/>
<keyword evidence="2 3" id="KW-0175">Coiled coil</keyword>
<reference evidence="5 6" key="1">
    <citation type="submission" date="2018-01" db="EMBL/GenBank/DDBJ databases">
        <title>Novel co-symbiosis in the lucinid bivalve Phacoides pectinatus.</title>
        <authorList>
            <person name="Lim S.J."/>
            <person name="Davis B.G."/>
            <person name="Gill D.E."/>
            <person name="Engel A.S."/>
            <person name="Anderson L.C."/>
            <person name="Campbell B.J."/>
        </authorList>
    </citation>
    <scope>NUCLEOTIDE SEQUENCE [LARGE SCALE GENOMIC DNA]</scope>
    <source>
        <strain evidence="5">N3_P5</strain>
    </source>
</reference>
<dbReference type="Gene3D" id="2.40.30.170">
    <property type="match status" value="1"/>
</dbReference>
<dbReference type="GO" id="GO:0030313">
    <property type="term" value="C:cell envelope"/>
    <property type="evidence" value="ECO:0007669"/>
    <property type="project" value="UniProtKB-SubCell"/>
</dbReference>
<feature type="chain" id="PRO_5026868538" evidence="4">
    <location>
        <begin position="25"/>
        <end position="249"/>
    </location>
</feature>
<evidence type="ECO:0000256" key="3">
    <source>
        <dbReference type="SAM" id="Coils"/>
    </source>
</evidence>
<keyword evidence="4" id="KW-0732">Signal</keyword>
<evidence type="ECO:0000313" key="5">
    <source>
        <dbReference type="EMBL" id="PUE04797.1"/>
    </source>
</evidence>
<dbReference type="InterPro" id="IPR030190">
    <property type="entry name" value="MacA_alpha-hairpin_sf"/>
</dbReference>
<evidence type="ECO:0000256" key="1">
    <source>
        <dbReference type="ARBA" id="ARBA00009477"/>
    </source>
</evidence>
<protein>
    <submittedName>
        <fullName evidence="5">Efflux RND transporter periplasmic adaptor subunit</fullName>
    </submittedName>
</protein>
<dbReference type="SUPFAM" id="SSF111369">
    <property type="entry name" value="HlyD-like secretion proteins"/>
    <property type="match status" value="1"/>
</dbReference>
<dbReference type="Proteomes" id="UP000250928">
    <property type="component" value="Unassembled WGS sequence"/>
</dbReference>
<organism evidence="5 6">
    <name type="scientific">Candidatus Sedimenticola endophacoides</name>
    <dbReference type="NCBI Taxonomy" id="2548426"/>
    <lineage>
        <taxon>Bacteria</taxon>
        <taxon>Pseudomonadati</taxon>
        <taxon>Pseudomonadota</taxon>
        <taxon>Gammaproteobacteria</taxon>
        <taxon>Chromatiales</taxon>
        <taxon>Sedimenticolaceae</taxon>
        <taxon>Sedimenticola</taxon>
    </lineage>
</organism>
<dbReference type="GO" id="GO:0019898">
    <property type="term" value="C:extrinsic component of membrane"/>
    <property type="evidence" value="ECO:0007669"/>
    <property type="project" value="InterPro"/>
</dbReference>
<dbReference type="InterPro" id="IPR006143">
    <property type="entry name" value="RND_pump_MFP"/>
</dbReference>
<gene>
    <name evidence="5" type="ORF">C3L24_02490</name>
</gene>
<name>A0A6N4E4W2_9GAMM</name>
<dbReference type="GO" id="GO:0015562">
    <property type="term" value="F:efflux transmembrane transporter activity"/>
    <property type="evidence" value="ECO:0007669"/>
    <property type="project" value="TreeGrafter"/>
</dbReference>
<proteinExistence type="inferred from homology"/>
<sequence length="249" mass="27342">MERNRHNTLPFALAALLFGQCAPAAGTGEAIRALLVARTETVLSSQINGRILTIDAVAGGAIRKGHALVRFDCDLHNAELKKARAQRKAARLRLESNQRLMEHRAVGELELALSETEMQHATADVELWQAQIRRCTIHAPFDGRVVKVLAKPFQSVTLGEPLIEILDDSTYRMELFVPSSWYGRIRPGTRFRVRIDETGRDYPAVVTELGARINPVAQTLGISAEITGDSTDLLAGMSGSALFEDQDGE</sequence>
<dbReference type="NCBIfam" id="TIGR01730">
    <property type="entry name" value="RND_mfp"/>
    <property type="match status" value="1"/>
</dbReference>
<feature type="signal peptide" evidence="4">
    <location>
        <begin position="1"/>
        <end position="24"/>
    </location>
</feature>
<evidence type="ECO:0000313" key="6">
    <source>
        <dbReference type="Proteomes" id="UP000250928"/>
    </source>
</evidence>
<dbReference type="GO" id="GO:1990195">
    <property type="term" value="C:macrolide transmembrane transporter complex"/>
    <property type="evidence" value="ECO:0007669"/>
    <property type="project" value="InterPro"/>
</dbReference>
<evidence type="ECO:0000256" key="2">
    <source>
        <dbReference type="ARBA" id="ARBA00023054"/>
    </source>
</evidence>
<dbReference type="PANTHER" id="PTHR30469">
    <property type="entry name" value="MULTIDRUG RESISTANCE PROTEIN MDTA"/>
    <property type="match status" value="1"/>
</dbReference>
<comment type="caution">
    <text evidence="5">The sequence shown here is derived from an EMBL/GenBank/DDBJ whole genome shotgun (WGS) entry which is preliminary data.</text>
</comment>